<keyword evidence="5" id="KW-1185">Reference proteome</keyword>
<protein>
    <recommendedName>
        <fullName evidence="4">PB1 domain-containing protein</fullName>
    </recommendedName>
</protein>
<dbReference type="CDD" id="cd06410">
    <property type="entry name" value="PB1_UP2"/>
    <property type="match status" value="1"/>
</dbReference>
<dbReference type="Pfam" id="PF00564">
    <property type="entry name" value="PB1"/>
    <property type="match status" value="1"/>
</dbReference>
<evidence type="ECO:0000313" key="5">
    <source>
        <dbReference type="Proteomes" id="UP000504609"/>
    </source>
</evidence>
<comment type="subunit">
    <text evidence="1">Homodimers and heterodimers.</text>
</comment>
<dbReference type="SUPFAM" id="SSF54277">
    <property type="entry name" value="CAD &amp; PB1 domains"/>
    <property type="match status" value="1"/>
</dbReference>
<dbReference type="Proteomes" id="UP000504609">
    <property type="component" value="Unplaced"/>
</dbReference>
<evidence type="ECO:0000256" key="1">
    <source>
        <dbReference type="ARBA" id="ARBA00011726"/>
    </source>
</evidence>
<keyword evidence="2" id="KW-0175">Coiled coil</keyword>
<dbReference type="GeneID" id="111458340"/>
<dbReference type="Gene3D" id="3.10.20.90">
    <property type="entry name" value="Phosphatidylinositol 3-kinase Catalytic Subunit, Chain A, domain 1"/>
    <property type="match status" value="1"/>
</dbReference>
<feature type="region of interest" description="Disordered" evidence="3">
    <location>
        <begin position="216"/>
        <end position="269"/>
    </location>
</feature>
<dbReference type="InterPro" id="IPR053793">
    <property type="entry name" value="PB1-like"/>
</dbReference>
<feature type="region of interest" description="Disordered" evidence="3">
    <location>
        <begin position="745"/>
        <end position="765"/>
    </location>
</feature>
<feature type="coiled-coil region" evidence="2">
    <location>
        <begin position="478"/>
        <end position="526"/>
    </location>
</feature>
<feature type="compositionally biased region" description="Low complexity" evidence="3">
    <location>
        <begin position="253"/>
        <end position="265"/>
    </location>
</feature>
<dbReference type="SMART" id="SM00666">
    <property type="entry name" value="PB1"/>
    <property type="match status" value="1"/>
</dbReference>
<feature type="compositionally biased region" description="Low complexity" evidence="3">
    <location>
        <begin position="380"/>
        <end position="407"/>
    </location>
</feature>
<dbReference type="PROSITE" id="PS51745">
    <property type="entry name" value="PB1"/>
    <property type="match status" value="1"/>
</dbReference>
<evidence type="ECO:0000256" key="3">
    <source>
        <dbReference type="SAM" id="MobiDB-lite"/>
    </source>
</evidence>
<sequence length="765" mass="83933">MMEPPPLTTAQPLPTAASPQLNYPESLDSSPRSRNTDTWDEPLAPGPLAGRLRLMCSYGGHIVPRPHDKTLCYVCGETRIVVVDRHTSLSDLTARLSKTLLNGRSFTLKYQLPNEDLDSLISVTTDEDLENMIDEYDRTASNSSNPAAKPSRLRLFLFPTKPDVSQSIGPILESSTSSEDWFLNALNGAGFLNRGFSDSASVNCLLGLDDDVGVNNLDSGPREADGSQPGSLGNGKSGKQDIHSVPDSPMIETTSSFGSTSSSPSLANLPPIRVHVEDSVNSGGCGAAAVRIQDQKVGVEEQFSQMIIGQKQQDEAFTALSSPPPLPTTIVASAAGSAIPVSSAAGVGVGDYTNRVISDDERSDHGAPVGYRQPLPPQPQSLAPQLQQKSSGLVDIPSPDSVSSDTSLNNQMSRSKPVMYQEQVVHQIPSSTAWLPGNPADPEVNISDQNARVHIPQQVQESGYVLQSHYDQHQHQQLQQLQQQQQQQQLQQQHQQHQQQQLQQQHQQQQLQQQHQQQQLQQHQQQQLQQHQQQQLQQQQQQQQPQQHPSQPQQFIHAGAHYIHQHPSGAVPIPAFFPVYSPQPHHHPHQMEQQYPVYYLPARQGQAYGNLPVQQSSISESATAIPPGRPQTPPNPTLVTSAAYNHVRNAPIAKTEMAAKAYKQTTTAAQSLVQVPTNQHQQQYVAYNQGYSHIQHPSQSVAPTSATANYAYEFSDPAHSQIYFTQPLAPSQYQAMPAAAVMLPENSAQHPTDNIKPQMRTSQPL</sequence>
<dbReference type="PANTHER" id="PTHR31066:SF27">
    <property type="entry name" value="EXPRESSED PROTEIN"/>
    <property type="match status" value="1"/>
</dbReference>
<evidence type="ECO:0000256" key="2">
    <source>
        <dbReference type="SAM" id="Coils"/>
    </source>
</evidence>
<feature type="region of interest" description="Disordered" evidence="3">
    <location>
        <begin position="358"/>
        <end position="415"/>
    </location>
</feature>
<dbReference type="AlphaFoldDB" id="A0A6J1GZU0"/>
<proteinExistence type="predicted"/>
<accession>A0A6J1GZU0</accession>
<dbReference type="PANTHER" id="PTHR31066">
    <property type="entry name" value="OS05G0427100 PROTEIN-RELATED"/>
    <property type="match status" value="1"/>
</dbReference>
<evidence type="ECO:0000259" key="4">
    <source>
        <dbReference type="PROSITE" id="PS51745"/>
    </source>
</evidence>
<organism evidence="5 6">
    <name type="scientific">Cucurbita moschata</name>
    <name type="common">Winter crookneck squash</name>
    <name type="synonym">Cucurbita pepo var. moschata</name>
    <dbReference type="NCBI Taxonomy" id="3662"/>
    <lineage>
        <taxon>Eukaryota</taxon>
        <taxon>Viridiplantae</taxon>
        <taxon>Streptophyta</taxon>
        <taxon>Embryophyta</taxon>
        <taxon>Tracheophyta</taxon>
        <taxon>Spermatophyta</taxon>
        <taxon>Magnoliopsida</taxon>
        <taxon>eudicotyledons</taxon>
        <taxon>Gunneridae</taxon>
        <taxon>Pentapetalae</taxon>
        <taxon>rosids</taxon>
        <taxon>fabids</taxon>
        <taxon>Cucurbitales</taxon>
        <taxon>Cucurbitaceae</taxon>
        <taxon>Cucurbiteae</taxon>
        <taxon>Cucurbita</taxon>
    </lineage>
</organism>
<dbReference type="InterPro" id="IPR053198">
    <property type="entry name" value="Gynoecium_Dev_Regulator"/>
</dbReference>
<reference evidence="6" key="1">
    <citation type="submission" date="2025-08" db="UniProtKB">
        <authorList>
            <consortium name="RefSeq"/>
        </authorList>
    </citation>
    <scope>IDENTIFICATION</scope>
    <source>
        <tissue evidence="6">Young leaves</tissue>
    </source>
</reference>
<feature type="compositionally biased region" description="Low complexity" evidence="3">
    <location>
        <begin position="8"/>
        <end position="21"/>
    </location>
</feature>
<gene>
    <name evidence="6" type="primary">LOC111458340</name>
</gene>
<evidence type="ECO:0000313" key="6">
    <source>
        <dbReference type="RefSeq" id="XP_022956699.1"/>
    </source>
</evidence>
<feature type="domain" description="PB1" evidence="4">
    <location>
        <begin position="51"/>
        <end position="160"/>
    </location>
</feature>
<name>A0A6J1GZU0_CUCMO</name>
<dbReference type="InterPro" id="IPR000270">
    <property type="entry name" value="PB1_dom"/>
</dbReference>
<dbReference type="SMR" id="A0A6J1GZU0"/>
<dbReference type="RefSeq" id="XP_022956699.1">
    <property type="nucleotide sequence ID" value="XM_023100931.1"/>
</dbReference>
<dbReference type="KEGG" id="cmos:111458340"/>
<feature type="region of interest" description="Disordered" evidence="3">
    <location>
        <begin position="1"/>
        <end position="44"/>
    </location>
</feature>